<evidence type="ECO:0000313" key="2">
    <source>
        <dbReference type="Proteomes" id="UP000321405"/>
    </source>
</evidence>
<name>A0A511BS40_9PROT</name>
<sequence>MAFRREYAINRRDCAIVPDTGLGFAAWQQRLRLLVGLHTCDRHTTEPFRQGNPAVRTADDREAARCCRFRGRYRDSYRLDRRGNSESGQFGKATSGTGFGMFGFSFHTHQNDLFCFNYAP</sequence>
<evidence type="ECO:0000313" key="1">
    <source>
        <dbReference type="EMBL" id="GEL02932.1"/>
    </source>
</evidence>
<keyword evidence="2" id="KW-1185">Reference proteome</keyword>
<organism evidence="1 2">
    <name type="scientific">Swaminathania salitolerans</name>
    <dbReference type="NCBI Taxonomy" id="182838"/>
    <lineage>
        <taxon>Bacteria</taxon>
        <taxon>Pseudomonadati</taxon>
        <taxon>Pseudomonadota</taxon>
        <taxon>Alphaproteobacteria</taxon>
        <taxon>Acetobacterales</taxon>
        <taxon>Acetobacteraceae</taxon>
        <taxon>Swaminathania</taxon>
    </lineage>
</organism>
<accession>A0A511BS40</accession>
<dbReference type="EMBL" id="BJVC01000005">
    <property type="protein sequence ID" value="GEL02932.1"/>
    <property type="molecule type" value="Genomic_DNA"/>
</dbReference>
<proteinExistence type="predicted"/>
<reference evidence="1 2" key="1">
    <citation type="submission" date="2019-07" db="EMBL/GenBank/DDBJ databases">
        <title>Whole genome shotgun sequence of Swaminathania salitolerans NBRC 104436.</title>
        <authorList>
            <person name="Hosoyama A."/>
            <person name="Uohara A."/>
            <person name="Ohji S."/>
            <person name="Ichikawa N."/>
        </authorList>
    </citation>
    <scope>NUCLEOTIDE SEQUENCE [LARGE SCALE GENOMIC DNA]</scope>
    <source>
        <strain evidence="1 2">NBRC 104436</strain>
    </source>
</reference>
<comment type="caution">
    <text evidence="1">The sequence shown here is derived from an EMBL/GenBank/DDBJ whole genome shotgun (WGS) entry which is preliminary data.</text>
</comment>
<dbReference type="Proteomes" id="UP000321405">
    <property type="component" value="Unassembled WGS sequence"/>
</dbReference>
<gene>
    <name evidence="1" type="ORF">SSA02_20950</name>
</gene>
<protein>
    <submittedName>
        <fullName evidence="1">Uncharacterized protein</fullName>
    </submittedName>
</protein>
<dbReference type="AlphaFoldDB" id="A0A511BS40"/>